<sequence length="147" mass="16120">MSLLDSLNSDLKIAMKAHDKETLSTVRMLKAAVMNEQIKVGQTLTSDEEVSVLSRELKQRKDSLTEFSQAGRDDLVSGLKKEIKVVERYLPKQLSEQEINQIVKETISQVGASSKADFGKVMGTVMPKVKGRADGKLVNSAVKSLLG</sequence>
<dbReference type="InterPro" id="IPR042184">
    <property type="entry name" value="YqeY/Aim41_N"/>
</dbReference>
<dbReference type="SUPFAM" id="SSF89095">
    <property type="entry name" value="GatB/YqeY motif"/>
    <property type="match status" value="1"/>
</dbReference>
<reference evidence="1 2" key="1">
    <citation type="journal article" date="2015" name="Genome Announc.">
        <title>Expanding the biotechnology potential of lactobacilli through comparative genomics of 213 strains and associated genera.</title>
        <authorList>
            <person name="Sun Z."/>
            <person name="Harris H.M."/>
            <person name="McCann A."/>
            <person name="Guo C."/>
            <person name="Argimon S."/>
            <person name="Zhang W."/>
            <person name="Yang X."/>
            <person name="Jeffery I.B."/>
            <person name="Cooney J.C."/>
            <person name="Kagawa T.F."/>
            <person name="Liu W."/>
            <person name="Song Y."/>
            <person name="Salvetti E."/>
            <person name="Wrobel A."/>
            <person name="Rasinkangas P."/>
            <person name="Parkhill J."/>
            <person name="Rea M.C."/>
            <person name="O'Sullivan O."/>
            <person name="Ritari J."/>
            <person name="Douillard F.P."/>
            <person name="Paul Ross R."/>
            <person name="Yang R."/>
            <person name="Briner A.E."/>
            <person name="Felis G.E."/>
            <person name="de Vos W.M."/>
            <person name="Barrangou R."/>
            <person name="Klaenhammer T.R."/>
            <person name="Caufield P.W."/>
            <person name="Cui Y."/>
            <person name="Zhang H."/>
            <person name="O'Toole P.W."/>
        </authorList>
    </citation>
    <scope>NUCLEOTIDE SEQUENCE [LARGE SCALE GENOMIC DNA]</scope>
    <source>
        <strain evidence="1 2">DSM 19972</strain>
    </source>
</reference>
<dbReference type="InterPro" id="IPR019004">
    <property type="entry name" value="YqeY/Aim41"/>
</dbReference>
<name>A0A0R1MG45_9LACO</name>
<dbReference type="AlphaFoldDB" id="A0A0R1MG45"/>
<evidence type="ECO:0000313" key="2">
    <source>
        <dbReference type="Proteomes" id="UP000051686"/>
    </source>
</evidence>
<comment type="caution">
    <text evidence="1">The sequence shown here is derived from an EMBL/GenBank/DDBJ whole genome shotgun (WGS) entry which is preliminary data.</text>
</comment>
<dbReference type="PANTHER" id="PTHR28055">
    <property type="entry name" value="ALTERED INHERITANCE OF MITOCHONDRIA PROTEIN 41, MITOCHONDRIAL"/>
    <property type="match status" value="1"/>
</dbReference>
<evidence type="ECO:0000313" key="1">
    <source>
        <dbReference type="EMBL" id="KRL04309.1"/>
    </source>
</evidence>
<dbReference type="STRING" id="1423777.FD46_GL001434"/>
<dbReference type="OrthoDB" id="9794041at2"/>
<dbReference type="PATRIC" id="fig|1423777.3.peg.1481"/>
<organism evidence="1 2">
    <name type="scientific">Liquorilactobacillus oeni DSM 19972</name>
    <dbReference type="NCBI Taxonomy" id="1423777"/>
    <lineage>
        <taxon>Bacteria</taxon>
        <taxon>Bacillati</taxon>
        <taxon>Bacillota</taxon>
        <taxon>Bacilli</taxon>
        <taxon>Lactobacillales</taxon>
        <taxon>Lactobacillaceae</taxon>
        <taxon>Liquorilactobacillus</taxon>
    </lineage>
</organism>
<dbReference type="GO" id="GO:0016884">
    <property type="term" value="F:carbon-nitrogen ligase activity, with glutamine as amido-N-donor"/>
    <property type="evidence" value="ECO:0007669"/>
    <property type="project" value="InterPro"/>
</dbReference>
<dbReference type="Proteomes" id="UP000051686">
    <property type="component" value="Unassembled WGS sequence"/>
</dbReference>
<dbReference type="InterPro" id="IPR023168">
    <property type="entry name" value="GatB_Yqey_C_2"/>
</dbReference>
<dbReference type="Gene3D" id="1.10.1510.10">
    <property type="entry name" value="Uncharacterised protein YqeY/AIM41 PF09424, N-terminal domain"/>
    <property type="match status" value="1"/>
</dbReference>
<dbReference type="RefSeq" id="WP_057896290.1">
    <property type="nucleotide sequence ID" value="NZ_AZEH01000039.1"/>
</dbReference>
<protein>
    <recommendedName>
        <fullName evidence="3">GatB Yqey domain-containing protein</fullName>
    </recommendedName>
</protein>
<gene>
    <name evidence="1" type="ORF">FD46_GL001434</name>
</gene>
<keyword evidence="2" id="KW-1185">Reference proteome</keyword>
<dbReference type="InterPro" id="IPR003789">
    <property type="entry name" value="Asn/Gln_tRNA_amidoTrase-B-like"/>
</dbReference>
<evidence type="ECO:0008006" key="3">
    <source>
        <dbReference type="Google" id="ProtNLM"/>
    </source>
</evidence>
<dbReference type="EMBL" id="AZEH01000039">
    <property type="protein sequence ID" value="KRL04309.1"/>
    <property type="molecule type" value="Genomic_DNA"/>
</dbReference>
<proteinExistence type="predicted"/>
<dbReference type="PANTHER" id="PTHR28055:SF1">
    <property type="entry name" value="ALTERED INHERITANCE OF MITOCHONDRIA PROTEIN 41, MITOCHONDRIAL"/>
    <property type="match status" value="1"/>
</dbReference>
<dbReference type="Gene3D" id="1.10.10.410">
    <property type="match status" value="1"/>
</dbReference>
<accession>A0A0R1MG45</accession>
<dbReference type="Pfam" id="PF09424">
    <property type="entry name" value="YqeY"/>
    <property type="match status" value="1"/>
</dbReference>